<reference evidence="2 3" key="1">
    <citation type="submission" date="2019-10" db="EMBL/GenBank/DDBJ databases">
        <title>Nocardia macrotermitis sp. nov. and Nocardia aurantia sp. nov., isolated from the gut of fungus growing-termite Macrotermes natalensis.</title>
        <authorList>
            <person name="Benndorf R."/>
            <person name="Schwitalla J."/>
            <person name="Martin K."/>
            <person name="De Beer W."/>
            <person name="Kaster A.-K."/>
            <person name="Vollmers J."/>
            <person name="Poulsen M."/>
            <person name="Beemelmanns C."/>
        </authorList>
    </citation>
    <scope>NUCLEOTIDE SEQUENCE [LARGE SCALE GENOMIC DNA]</scope>
    <source>
        <strain evidence="2 3">RB56</strain>
    </source>
</reference>
<feature type="compositionally biased region" description="Basic and acidic residues" evidence="1">
    <location>
        <begin position="147"/>
        <end position="157"/>
    </location>
</feature>
<dbReference type="EMBL" id="WEGI01000006">
    <property type="protein sequence ID" value="MQY27731.1"/>
    <property type="molecule type" value="Genomic_DNA"/>
</dbReference>
<evidence type="ECO:0000313" key="2">
    <source>
        <dbReference type="EMBL" id="MQY27731.1"/>
    </source>
</evidence>
<organism evidence="2 3">
    <name type="scientific">Nocardia aurantia</name>
    <dbReference type="NCBI Taxonomy" id="2585199"/>
    <lineage>
        <taxon>Bacteria</taxon>
        <taxon>Bacillati</taxon>
        <taxon>Actinomycetota</taxon>
        <taxon>Actinomycetes</taxon>
        <taxon>Mycobacteriales</taxon>
        <taxon>Nocardiaceae</taxon>
        <taxon>Nocardia</taxon>
    </lineage>
</organism>
<feature type="compositionally biased region" description="Basic residues" evidence="1">
    <location>
        <begin position="117"/>
        <end position="130"/>
    </location>
</feature>
<accession>A0A7K0DPV6</accession>
<feature type="region of interest" description="Disordered" evidence="1">
    <location>
        <begin position="104"/>
        <end position="169"/>
    </location>
</feature>
<comment type="caution">
    <text evidence="2">The sequence shown here is derived from an EMBL/GenBank/DDBJ whole genome shotgun (WGS) entry which is preliminary data.</text>
</comment>
<evidence type="ECO:0000256" key="1">
    <source>
        <dbReference type="SAM" id="MobiDB-lite"/>
    </source>
</evidence>
<dbReference type="AlphaFoldDB" id="A0A7K0DPV6"/>
<evidence type="ECO:0000313" key="3">
    <source>
        <dbReference type="Proteomes" id="UP000431401"/>
    </source>
</evidence>
<feature type="compositionally biased region" description="Basic residues" evidence="1">
    <location>
        <begin position="158"/>
        <end position="169"/>
    </location>
</feature>
<feature type="compositionally biased region" description="Basic and acidic residues" evidence="1">
    <location>
        <begin position="104"/>
        <end position="116"/>
    </location>
</feature>
<name>A0A7K0DPV6_9NOCA</name>
<gene>
    <name evidence="2" type="ORF">NRB56_33140</name>
</gene>
<sequence length="346" mass="39751">MHASFVVAVQVRIGLEVDAGAVVGLVEVDAQILDRAGGENMHPAGELTEGEQIVEQHDVDPRTEELGRHHPVPGGVAADVLVPVPLMPQRPRHLELHLRQQFRDRGVETDSQPQRHDVRRRAAGPAHRRGNSTGHRQTENDLLGPRPLREIGRERREQHTRRRRLESRHRRTQLGMVVLGQLRRHHLIHRGRWGRPSGQPRPRLEPGDLLGPIPPIRFEARRLAVGEFRVHQFPQLRDLRRRYPGTGDVRGITFGHPLQIDHRAEAVHRDVMRPHVPEPSVVGQPQRHRMDQLICQEIQRPSVIRAHPLQCRRFRIRRPAQIDVPYRIHEAGVDVLPRLSVVFHDP</sequence>
<keyword evidence="3" id="KW-1185">Reference proteome</keyword>
<dbReference type="AntiFam" id="ANF00178">
    <property type="entry name" value="Shadow ORF (opposite dhbF)"/>
</dbReference>
<protein>
    <submittedName>
        <fullName evidence="2">Uncharacterized protein</fullName>
    </submittedName>
</protein>
<proteinExistence type="predicted"/>
<dbReference type="Proteomes" id="UP000431401">
    <property type="component" value="Unassembled WGS sequence"/>
</dbReference>